<dbReference type="NCBIfam" id="TIGR01352">
    <property type="entry name" value="tonB_Cterm"/>
    <property type="match status" value="1"/>
</dbReference>
<evidence type="ECO:0000256" key="1">
    <source>
        <dbReference type="ARBA" id="ARBA00004167"/>
    </source>
</evidence>
<feature type="domain" description="TonB C-terminal" evidence="6">
    <location>
        <begin position="242"/>
        <end position="327"/>
    </location>
</feature>
<comment type="subcellular location">
    <subcellularLocation>
        <location evidence="1">Membrane</location>
        <topology evidence="1">Single-pass membrane protein</topology>
    </subcellularLocation>
</comment>
<sequence length="327" mass="35193">MRSTRKLVEVALSITVLFSTVSFAQSVEAPQDASKLVSDCRREIDAKHYDTMSDVCEQEVRRLKEAGVAPGVYMALDVVRAAMLSQSAAAWQQRLDRALQETPPADNARLAGINMNLGSALMLEKAPQAAIAPLTRALSFGPDALDDKQRAETVAWLADALLLSGQYKQAAQLLESQVAPDGAAVPMGRRLSLRKAEAYLGLLSDPANMRSEMRQVWLQKRWMALESAVGEGLASRVSQVTPKGEVKCILPFADSLPGGSGGRRGLQGKAAVDFVLDAEGSLTDAQLASSSGNDRLNERAVRVVKHAQCRPNPALIGMRVQAPFISE</sequence>
<dbReference type="Proteomes" id="UP000366945">
    <property type="component" value="Unassembled WGS sequence"/>
</dbReference>
<organism evidence="7 8">
    <name type="scientific">Pandoraea pneumonica</name>
    <dbReference type="NCBI Taxonomy" id="2508299"/>
    <lineage>
        <taxon>Bacteria</taxon>
        <taxon>Pseudomonadati</taxon>
        <taxon>Pseudomonadota</taxon>
        <taxon>Betaproteobacteria</taxon>
        <taxon>Burkholderiales</taxon>
        <taxon>Burkholderiaceae</taxon>
        <taxon>Pandoraea</taxon>
    </lineage>
</organism>
<dbReference type="Gene3D" id="1.25.40.10">
    <property type="entry name" value="Tetratricopeptide repeat domain"/>
    <property type="match status" value="1"/>
</dbReference>
<dbReference type="Gene3D" id="3.30.1150.10">
    <property type="match status" value="1"/>
</dbReference>
<keyword evidence="5" id="KW-0732">Signal</keyword>
<evidence type="ECO:0000313" key="7">
    <source>
        <dbReference type="EMBL" id="VVD60610.1"/>
    </source>
</evidence>
<dbReference type="SUPFAM" id="SSF74653">
    <property type="entry name" value="TolA/TonB C-terminal domain"/>
    <property type="match status" value="1"/>
</dbReference>
<dbReference type="PROSITE" id="PS52015">
    <property type="entry name" value="TONB_CTD"/>
    <property type="match status" value="1"/>
</dbReference>
<proteinExistence type="predicted"/>
<keyword evidence="3" id="KW-1133">Transmembrane helix</keyword>
<dbReference type="AlphaFoldDB" id="A0A5E4RBG3"/>
<accession>A0A5E4RBG3</accession>
<gene>
    <name evidence="7" type="ORF">PPN31114_00076</name>
</gene>
<dbReference type="GO" id="GO:0055085">
    <property type="term" value="P:transmembrane transport"/>
    <property type="evidence" value="ECO:0007669"/>
    <property type="project" value="InterPro"/>
</dbReference>
<keyword evidence="4" id="KW-0472">Membrane</keyword>
<keyword evidence="8" id="KW-1185">Reference proteome</keyword>
<evidence type="ECO:0000259" key="6">
    <source>
        <dbReference type="PROSITE" id="PS52015"/>
    </source>
</evidence>
<dbReference type="InterPro" id="IPR037682">
    <property type="entry name" value="TonB_C"/>
</dbReference>
<evidence type="ECO:0000256" key="5">
    <source>
        <dbReference type="SAM" id="SignalP"/>
    </source>
</evidence>
<keyword evidence="2" id="KW-0812">Transmembrane</keyword>
<evidence type="ECO:0000313" key="8">
    <source>
        <dbReference type="Proteomes" id="UP000366945"/>
    </source>
</evidence>
<evidence type="ECO:0000256" key="4">
    <source>
        <dbReference type="ARBA" id="ARBA00023136"/>
    </source>
</evidence>
<dbReference type="InterPro" id="IPR011990">
    <property type="entry name" value="TPR-like_helical_dom_sf"/>
</dbReference>
<evidence type="ECO:0000256" key="3">
    <source>
        <dbReference type="ARBA" id="ARBA00022989"/>
    </source>
</evidence>
<protein>
    <recommendedName>
        <fullName evidence="6">TonB C-terminal domain-containing protein</fullName>
    </recommendedName>
</protein>
<feature type="chain" id="PRO_5022742540" description="TonB C-terminal domain-containing protein" evidence="5">
    <location>
        <begin position="25"/>
        <end position="327"/>
    </location>
</feature>
<evidence type="ECO:0000256" key="2">
    <source>
        <dbReference type="ARBA" id="ARBA00022692"/>
    </source>
</evidence>
<dbReference type="InterPro" id="IPR006260">
    <property type="entry name" value="TonB/TolA_C"/>
</dbReference>
<feature type="signal peptide" evidence="5">
    <location>
        <begin position="1"/>
        <end position="24"/>
    </location>
</feature>
<dbReference type="EMBL" id="CABPSK010000001">
    <property type="protein sequence ID" value="VVD60610.1"/>
    <property type="molecule type" value="Genomic_DNA"/>
</dbReference>
<dbReference type="GO" id="GO:0016020">
    <property type="term" value="C:membrane"/>
    <property type="evidence" value="ECO:0007669"/>
    <property type="project" value="UniProtKB-SubCell"/>
</dbReference>
<name>A0A5E4RBG3_9BURK</name>
<reference evidence="7 8" key="1">
    <citation type="submission" date="2019-08" db="EMBL/GenBank/DDBJ databases">
        <authorList>
            <person name="Peeters C."/>
        </authorList>
    </citation>
    <scope>NUCLEOTIDE SEQUENCE [LARGE SCALE GENOMIC DNA]</scope>
    <source>
        <strain evidence="7 8">LMG 31114</strain>
    </source>
</reference>
<dbReference type="SUPFAM" id="SSF48452">
    <property type="entry name" value="TPR-like"/>
    <property type="match status" value="1"/>
</dbReference>
<dbReference type="Pfam" id="PF03544">
    <property type="entry name" value="TonB_C"/>
    <property type="match status" value="1"/>
</dbReference>